<feature type="domain" description="Exonuclease" evidence="6">
    <location>
        <begin position="8"/>
        <end position="171"/>
    </location>
</feature>
<dbReference type="GO" id="GO:0004527">
    <property type="term" value="F:exonuclease activity"/>
    <property type="evidence" value="ECO:0007669"/>
    <property type="project" value="UniProtKB-KW"/>
</dbReference>
<evidence type="ECO:0000313" key="7">
    <source>
        <dbReference type="EMBL" id="RSH89068.1"/>
    </source>
</evidence>
<dbReference type="GO" id="GO:0003676">
    <property type="term" value="F:nucleic acid binding"/>
    <property type="evidence" value="ECO:0007669"/>
    <property type="project" value="InterPro"/>
</dbReference>
<dbReference type="GO" id="GO:0005634">
    <property type="term" value="C:nucleus"/>
    <property type="evidence" value="ECO:0007669"/>
    <property type="project" value="TreeGrafter"/>
</dbReference>
<dbReference type="InterPro" id="IPR047021">
    <property type="entry name" value="REXO1/3/4-like"/>
</dbReference>
<evidence type="ECO:0000256" key="4">
    <source>
        <dbReference type="ARBA" id="ARBA00022839"/>
    </source>
</evidence>
<dbReference type="STRING" id="1890683.A0A427YD97"/>
<evidence type="ECO:0000259" key="6">
    <source>
        <dbReference type="SMART" id="SM00479"/>
    </source>
</evidence>
<proteinExistence type="predicted"/>
<evidence type="ECO:0000256" key="1">
    <source>
        <dbReference type="ARBA" id="ARBA00022552"/>
    </source>
</evidence>
<dbReference type="InterPro" id="IPR036397">
    <property type="entry name" value="RNaseH_sf"/>
</dbReference>
<dbReference type="EMBL" id="RSCD01000015">
    <property type="protein sequence ID" value="RSH89068.1"/>
    <property type="molecule type" value="Genomic_DNA"/>
</dbReference>
<evidence type="ECO:0000313" key="8">
    <source>
        <dbReference type="Proteomes" id="UP000279259"/>
    </source>
</evidence>
<keyword evidence="3" id="KW-0378">Hydrolase</keyword>
<dbReference type="Proteomes" id="UP000279259">
    <property type="component" value="Unassembled WGS sequence"/>
</dbReference>
<dbReference type="Gene3D" id="3.30.420.10">
    <property type="entry name" value="Ribonuclease H-like superfamily/Ribonuclease H"/>
    <property type="match status" value="1"/>
</dbReference>
<organism evidence="7 8">
    <name type="scientific">Saitozyma podzolica</name>
    <dbReference type="NCBI Taxonomy" id="1890683"/>
    <lineage>
        <taxon>Eukaryota</taxon>
        <taxon>Fungi</taxon>
        <taxon>Dikarya</taxon>
        <taxon>Basidiomycota</taxon>
        <taxon>Agaricomycotina</taxon>
        <taxon>Tremellomycetes</taxon>
        <taxon>Tremellales</taxon>
        <taxon>Trimorphomycetaceae</taxon>
        <taxon>Saitozyma</taxon>
    </lineage>
</organism>
<name>A0A427YD97_9TREE</name>
<keyword evidence="8" id="KW-1185">Reference proteome</keyword>
<comment type="caution">
    <text evidence="7">The sequence shown here is derived from an EMBL/GenBank/DDBJ whole genome shotgun (WGS) entry which is preliminary data.</text>
</comment>
<dbReference type="InterPro" id="IPR013520">
    <property type="entry name" value="Ribonucl_H"/>
</dbReference>
<keyword evidence="2" id="KW-0540">Nuclease</keyword>
<keyword evidence="4" id="KW-0269">Exonuclease</keyword>
<accession>A0A427YD97</accession>
<dbReference type="Pfam" id="PF00929">
    <property type="entry name" value="RNase_T"/>
    <property type="match status" value="1"/>
</dbReference>
<dbReference type="SMART" id="SM00479">
    <property type="entry name" value="EXOIII"/>
    <property type="match status" value="1"/>
</dbReference>
<evidence type="ECO:0000256" key="5">
    <source>
        <dbReference type="ARBA" id="ARBA00025599"/>
    </source>
</evidence>
<reference evidence="7 8" key="1">
    <citation type="submission" date="2018-11" db="EMBL/GenBank/DDBJ databases">
        <title>Genome sequence of Saitozyma podzolica DSM 27192.</title>
        <authorList>
            <person name="Aliyu H."/>
            <person name="Gorte O."/>
            <person name="Ochsenreither K."/>
        </authorList>
    </citation>
    <scope>NUCLEOTIDE SEQUENCE [LARGE SCALE GENOMIC DNA]</scope>
    <source>
        <strain evidence="7 8">DSM 27192</strain>
    </source>
</reference>
<gene>
    <name evidence="7" type="ORF">EHS25_002734</name>
</gene>
<keyword evidence="1" id="KW-0698">rRNA processing</keyword>
<dbReference type="AlphaFoldDB" id="A0A427YD97"/>
<dbReference type="PANTHER" id="PTHR12801">
    <property type="entry name" value="RNA EXONUCLEASE REXO1 / RECO3 FAMILY MEMBER-RELATED"/>
    <property type="match status" value="1"/>
</dbReference>
<dbReference type="SUPFAM" id="SSF53098">
    <property type="entry name" value="Ribonuclease H-like"/>
    <property type="match status" value="1"/>
</dbReference>
<dbReference type="GO" id="GO:0000027">
    <property type="term" value="P:ribosomal large subunit assembly"/>
    <property type="evidence" value="ECO:0007669"/>
    <property type="project" value="TreeGrafter"/>
</dbReference>
<evidence type="ECO:0000256" key="3">
    <source>
        <dbReference type="ARBA" id="ARBA00022801"/>
    </source>
</evidence>
<sequence>MAVPPLERYVAIDCETVRVRSGQVLAKVGIVDHAGSVLLESFVFVHPLNIVDWLTDITGIRPGDLDGAPTFETIQPKIKALLEGKIVVGHALWNDLAIVKHRHPYEDMRDTSLYHPLRRLVSVEREGDQPSLKRVTKAVLGREVQEGYHCPVEDARSTMAVFMHVREQYELDLLEGKECVAGLPRSFAQWYW</sequence>
<dbReference type="PANTHER" id="PTHR12801:SF45">
    <property type="entry name" value="RNA EXONUCLEASE 4"/>
    <property type="match status" value="1"/>
</dbReference>
<dbReference type="GO" id="GO:0006364">
    <property type="term" value="P:rRNA processing"/>
    <property type="evidence" value="ECO:0007669"/>
    <property type="project" value="UniProtKB-KW"/>
</dbReference>
<evidence type="ECO:0000256" key="2">
    <source>
        <dbReference type="ARBA" id="ARBA00022722"/>
    </source>
</evidence>
<comment type="function">
    <text evidence="5">Exoribonuclease involved in ribosome biosynthesis. Involved in the processing of ITS1, the internal transcribed spacer localized between the 18S and 5.8S rRNAs.</text>
</comment>
<protein>
    <recommendedName>
        <fullName evidence="6">Exonuclease domain-containing protein</fullName>
    </recommendedName>
</protein>
<dbReference type="InterPro" id="IPR012337">
    <property type="entry name" value="RNaseH-like_sf"/>
</dbReference>
<dbReference type="OrthoDB" id="8191639at2759"/>